<protein>
    <submittedName>
        <fullName evidence="1">Uncharacterized protein</fullName>
    </submittedName>
</protein>
<reference evidence="1 2" key="1">
    <citation type="journal article" date="2019" name="Nat. Med.">
        <title>A library of human gut bacterial isolates paired with longitudinal multiomics data enables mechanistic microbiome research.</title>
        <authorList>
            <person name="Poyet M."/>
            <person name="Groussin M."/>
            <person name="Gibbons S.M."/>
            <person name="Avila-Pacheco J."/>
            <person name="Jiang X."/>
            <person name="Kearney S.M."/>
            <person name="Perrotta A.R."/>
            <person name="Berdy B."/>
            <person name="Zhao S."/>
            <person name="Lieberman T.D."/>
            <person name="Swanson P.K."/>
            <person name="Smith M."/>
            <person name="Roesemann S."/>
            <person name="Alexander J.E."/>
            <person name="Rich S.A."/>
            <person name="Livny J."/>
            <person name="Vlamakis H."/>
            <person name="Clish C."/>
            <person name="Bullock K."/>
            <person name="Deik A."/>
            <person name="Scott J."/>
            <person name="Pierce K.A."/>
            <person name="Xavier R.J."/>
            <person name="Alm E.J."/>
        </authorList>
    </citation>
    <scope>NUCLEOTIDE SEQUENCE [LARGE SCALE GENOMIC DNA]</scope>
    <source>
        <strain evidence="1 2">BIOML-A6</strain>
    </source>
</reference>
<dbReference type="RefSeq" id="WP_130096462.1">
    <property type="nucleotide sequence ID" value="NZ_JBCPDW010000001.1"/>
</dbReference>
<dbReference type="Proteomes" id="UP000472916">
    <property type="component" value="Unassembled WGS sequence"/>
</dbReference>
<evidence type="ECO:0000313" key="1">
    <source>
        <dbReference type="EMBL" id="MZK40386.1"/>
    </source>
</evidence>
<accession>A0A6L8RYC1</accession>
<sequence>MLLLPERRIQGKEHPNPDLLFYKLLYQAISRAREKLCVLVVENYKLFSDILNIKCDMLSRYQYKENYTNTTLSVKKLNRFTKKIKDKLSELEKNNAITISETVDIINDELMGAELKKKVVRNGLKLLQLICGKACAGSSIG</sequence>
<organism evidence="1 2">
    <name type="scientific">Dorea longicatena</name>
    <dbReference type="NCBI Taxonomy" id="88431"/>
    <lineage>
        <taxon>Bacteria</taxon>
        <taxon>Bacillati</taxon>
        <taxon>Bacillota</taxon>
        <taxon>Clostridia</taxon>
        <taxon>Lachnospirales</taxon>
        <taxon>Lachnospiraceae</taxon>
        <taxon>Dorea</taxon>
    </lineage>
</organism>
<proteinExistence type="predicted"/>
<comment type="caution">
    <text evidence="1">The sequence shown here is derived from an EMBL/GenBank/DDBJ whole genome shotgun (WGS) entry which is preliminary data.</text>
</comment>
<evidence type="ECO:0000313" key="2">
    <source>
        <dbReference type="Proteomes" id="UP000472916"/>
    </source>
</evidence>
<dbReference type="AlphaFoldDB" id="A0A6L8RYC1"/>
<dbReference type="EMBL" id="WWSC01000002">
    <property type="protein sequence ID" value="MZK40386.1"/>
    <property type="molecule type" value="Genomic_DNA"/>
</dbReference>
<gene>
    <name evidence="1" type="ORF">GT528_01390</name>
</gene>
<name>A0A6L8RYC1_9FIRM</name>